<sequence>MLSDHSPAVIAIPKIEYVKARSFKFHNFLTTKDDFIPVVKRVWSNKVEGFAMFCLVSKLKLLKKPLRKLCFEQGNLFVIVRKLKFDLAAVQSAMNVDPHNNSLRAEELRVLKEYKIALK</sequence>
<comment type="caution">
    <text evidence="1">The sequence shown here is derived from an EMBL/GenBank/DDBJ whole genome shotgun (WGS) entry which is preliminary data.</text>
</comment>
<dbReference type="EMBL" id="BKCJ011194692">
    <property type="protein sequence ID" value="GFD01940.1"/>
    <property type="molecule type" value="Genomic_DNA"/>
</dbReference>
<organism evidence="1">
    <name type="scientific">Tanacetum cinerariifolium</name>
    <name type="common">Dalmatian daisy</name>
    <name type="synonym">Chrysanthemum cinerariifolium</name>
    <dbReference type="NCBI Taxonomy" id="118510"/>
    <lineage>
        <taxon>Eukaryota</taxon>
        <taxon>Viridiplantae</taxon>
        <taxon>Streptophyta</taxon>
        <taxon>Embryophyta</taxon>
        <taxon>Tracheophyta</taxon>
        <taxon>Spermatophyta</taxon>
        <taxon>Magnoliopsida</taxon>
        <taxon>eudicotyledons</taxon>
        <taxon>Gunneridae</taxon>
        <taxon>Pentapetalae</taxon>
        <taxon>asterids</taxon>
        <taxon>campanulids</taxon>
        <taxon>Asterales</taxon>
        <taxon>Asteraceae</taxon>
        <taxon>Asteroideae</taxon>
        <taxon>Anthemideae</taxon>
        <taxon>Anthemidinae</taxon>
        <taxon>Tanacetum</taxon>
    </lineage>
</organism>
<proteinExistence type="predicted"/>
<evidence type="ECO:0008006" key="2">
    <source>
        <dbReference type="Google" id="ProtNLM"/>
    </source>
</evidence>
<reference evidence="1" key="1">
    <citation type="journal article" date="2019" name="Sci. Rep.">
        <title>Draft genome of Tanacetum cinerariifolium, the natural source of mosquito coil.</title>
        <authorList>
            <person name="Yamashiro T."/>
            <person name="Shiraishi A."/>
            <person name="Satake H."/>
            <person name="Nakayama K."/>
        </authorList>
    </citation>
    <scope>NUCLEOTIDE SEQUENCE</scope>
</reference>
<gene>
    <name evidence="1" type="ORF">Tci_873909</name>
</gene>
<evidence type="ECO:0000313" key="1">
    <source>
        <dbReference type="EMBL" id="GFD01940.1"/>
    </source>
</evidence>
<protein>
    <recommendedName>
        <fullName evidence="2">RNA-directed DNA polymerase, eukaryota, reverse transcriptase zinc-binding domain protein</fullName>
    </recommendedName>
</protein>
<feature type="non-terminal residue" evidence="1">
    <location>
        <position position="119"/>
    </location>
</feature>
<dbReference type="AlphaFoldDB" id="A0A699SWM1"/>
<name>A0A699SWM1_TANCI</name>
<accession>A0A699SWM1</accession>